<dbReference type="InterPro" id="IPR052103">
    <property type="entry name" value="Dual_spec_Phospatases"/>
</dbReference>
<proteinExistence type="inferred from homology"/>
<dbReference type="Gene3D" id="3.90.190.10">
    <property type="entry name" value="Protein tyrosine phosphatase superfamily"/>
    <property type="match status" value="1"/>
</dbReference>
<evidence type="ECO:0000256" key="1">
    <source>
        <dbReference type="ARBA" id="ARBA00008601"/>
    </source>
</evidence>
<organism evidence="4 5">
    <name type="scientific">Acrobeloides nanus</name>
    <dbReference type="NCBI Taxonomy" id="290746"/>
    <lineage>
        <taxon>Eukaryota</taxon>
        <taxon>Metazoa</taxon>
        <taxon>Ecdysozoa</taxon>
        <taxon>Nematoda</taxon>
        <taxon>Chromadorea</taxon>
        <taxon>Rhabditida</taxon>
        <taxon>Tylenchina</taxon>
        <taxon>Cephalobomorpha</taxon>
        <taxon>Cephaloboidea</taxon>
        <taxon>Cephalobidae</taxon>
        <taxon>Acrobeloides</taxon>
    </lineage>
</organism>
<keyword evidence="3" id="KW-0904">Protein phosphatase</keyword>
<sequence length="75" mass="8767">MYLVIHENLTLRDAYFQVKRARRIISPNIGFWRQMISYEKEKNGGESSVELVTGKSIVPDVYLDGIEENKFMTKL</sequence>
<dbReference type="WBParaSite" id="ACRNAN_scaffold2129.g32528.t1">
    <property type="protein sequence ID" value="ACRNAN_scaffold2129.g32528.t1"/>
    <property type="gene ID" value="ACRNAN_scaffold2129.g32528"/>
</dbReference>
<dbReference type="Proteomes" id="UP000887540">
    <property type="component" value="Unplaced"/>
</dbReference>
<dbReference type="PANTHER" id="PTHR45961:SF3">
    <property type="entry name" value="DUAL SPECIFICITY PROTEIN PHOSPHATASE 14"/>
    <property type="match status" value="1"/>
</dbReference>
<dbReference type="AlphaFoldDB" id="A0A914DBN0"/>
<dbReference type="InterPro" id="IPR029021">
    <property type="entry name" value="Prot-tyrosine_phosphatase-like"/>
</dbReference>
<dbReference type="PANTHER" id="PTHR45961">
    <property type="entry name" value="IP21249P"/>
    <property type="match status" value="1"/>
</dbReference>
<keyword evidence="4" id="KW-1185">Reference proteome</keyword>
<comment type="similarity">
    <text evidence="1">Belongs to the protein-tyrosine phosphatase family. Non-receptor class dual specificity subfamily.</text>
</comment>
<dbReference type="GO" id="GO:0004721">
    <property type="term" value="F:phosphoprotein phosphatase activity"/>
    <property type="evidence" value="ECO:0007669"/>
    <property type="project" value="UniProtKB-KW"/>
</dbReference>
<protein>
    <submittedName>
        <fullName evidence="5">Uncharacterized protein</fullName>
    </submittedName>
</protein>
<evidence type="ECO:0000313" key="4">
    <source>
        <dbReference type="Proteomes" id="UP000887540"/>
    </source>
</evidence>
<evidence type="ECO:0000256" key="2">
    <source>
        <dbReference type="ARBA" id="ARBA00022801"/>
    </source>
</evidence>
<name>A0A914DBN0_9BILA</name>
<accession>A0A914DBN0</accession>
<dbReference type="GO" id="GO:0005737">
    <property type="term" value="C:cytoplasm"/>
    <property type="evidence" value="ECO:0007669"/>
    <property type="project" value="TreeGrafter"/>
</dbReference>
<evidence type="ECO:0000256" key="3">
    <source>
        <dbReference type="ARBA" id="ARBA00022912"/>
    </source>
</evidence>
<evidence type="ECO:0000313" key="5">
    <source>
        <dbReference type="WBParaSite" id="ACRNAN_scaffold2129.g32528.t1"/>
    </source>
</evidence>
<keyword evidence="2" id="KW-0378">Hydrolase</keyword>
<reference evidence="5" key="1">
    <citation type="submission" date="2022-11" db="UniProtKB">
        <authorList>
            <consortium name="WormBaseParasite"/>
        </authorList>
    </citation>
    <scope>IDENTIFICATION</scope>
</reference>
<dbReference type="SUPFAM" id="SSF52799">
    <property type="entry name" value="(Phosphotyrosine protein) phosphatases II"/>
    <property type="match status" value="1"/>
</dbReference>